<feature type="region of interest" description="Disordered" evidence="4">
    <location>
        <begin position="180"/>
        <end position="220"/>
    </location>
</feature>
<comment type="function">
    <text evidence="1">May be involved in MAP kinase activation, epithelial sodium channel (ENaC) down-regulation and cell cycling.</text>
</comment>
<evidence type="ECO:0000256" key="4">
    <source>
        <dbReference type="SAM" id="MobiDB-lite"/>
    </source>
</evidence>
<evidence type="ECO:0000256" key="2">
    <source>
        <dbReference type="ARBA" id="ARBA00020697"/>
    </source>
</evidence>
<dbReference type="PANTHER" id="PTHR14350">
    <property type="entry name" value="ARGININE VASOPRESSIN-INDUCED PROTEIN 1"/>
    <property type="match status" value="1"/>
</dbReference>
<protein>
    <recommendedName>
        <fullName evidence="2">Arginine vasopressin-induced protein 1</fullName>
    </recommendedName>
</protein>
<accession>A0A9N7UB93</accession>
<evidence type="ECO:0000256" key="3">
    <source>
        <dbReference type="ARBA" id="ARBA00023306"/>
    </source>
</evidence>
<evidence type="ECO:0000259" key="5">
    <source>
        <dbReference type="Pfam" id="PF15063"/>
    </source>
</evidence>
<dbReference type="Proteomes" id="UP001153269">
    <property type="component" value="Unassembled WGS sequence"/>
</dbReference>
<dbReference type="Pfam" id="PF15063">
    <property type="entry name" value="TC1"/>
    <property type="match status" value="1"/>
</dbReference>
<gene>
    <name evidence="6" type="ORF">PLEPLA_LOCUS16191</name>
</gene>
<dbReference type="InterPro" id="IPR020282">
    <property type="entry name" value="Avpi1/C8orf4_dom"/>
</dbReference>
<comment type="caution">
    <text evidence="6">The sequence shown here is derived from an EMBL/GenBank/DDBJ whole genome shotgun (WGS) entry which is preliminary data.</text>
</comment>
<keyword evidence="3" id="KW-0131">Cell cycle</keyword>
<feature type="domain" description="Arginine vasopressin-induced protein 1/transcriptional and immune response regulator" evidence="5">
    <location>
        <begin position="48"/>
        <end position="126"/>
    </location>
</feature>
<evidence type="ECO:0000313" key="6">
    <source>
        <dbReference type="EMBL" id="CAB1428225.1"/>
    </source>
</evidence>
<name>A0A9N7UB93_PLEPL</name>
<organism evidence="6 7">
    <name type="scientific">Pleuronectes platessa</name>
    <name type="common">European plaice</name>
    <dbReference type="NCBI Taxonomy" id="8262"/>
    <lineage>
        <taxon>Eukaryota</taxon>
        <taxon>Metazoa</taxon>
        <taxon>Chordata</taxon>
        <taxon>Craniata</taxon>
        <taxon>Vertebrata</taxon>
        <taxon>Euteleostomi</taxon>
        <taxon>Actinopterygii</taxon>
        <taxon>Neopterygii</taxon>
        <taxon>Teleostei</taxon>
        <taxon>Neoteleostei</taxon>
        <taxon>Acanthomorphata</taxon>
        <taxon>Carangaria</taxon>
        <taxon>Pleuronectiformes</taxon>
        <taxon>Pleuronectoidei</taxon>
        <taxon>Pleuronectidae</taxon>
        <taxon>Pleuronectes</taxon>
    </lineage>
</organism>
<evidence type="ECO:0000313" key="7">
    <source>
        <dbReference type="Proteomes" id="UP001153269"/>
    </source>
</evidence>
<dbReference type="AlphaFoldDB" id="A0A9N7UB93"/>
<reference evidence="6" key="1">
    <citation type="submission" date="2020-03" db="EMBL/GenBank/DDBJ databases">
        <authorList>
            <person name="Weist P."/>
        </authorList>
    </citation>
    <scope>NUCLEOTIDE SEQUENCE</scope>
</reference>
<dbReference type="InterPro" id="IPR039579">
    <property type="entry name" value="AVPI1"/>
</dbReference>
<sequence>MGCEGKLTCLSPPSSSPLKLSSCSLSHHPGSSRNMAEAPAFIDDGLPVQWNNSIRPRRKLGCSNIFSGVNVHQLRRLFRTAGDRDAKQRAKLVWRGVDADIEGAEERWERDEREDEAGLARALVGLRVRTRNRAGIRVEGHRDQQQPRASGYVRPEELLSDCSVEDEETALAPSPEEFLLDAEKDIPENQNPFKPSSWRLGSARQGTAQDSKRYLHRILH</sequence>
<keyword evidence="7" id="KW-1185">Reference proteome</keyword>
<proteinExistence type="predicted"/>
<evidence type="ECO:0000256" key="1">
    <source>
        <dbReference type="ARBA" id="ARBA00002403"/>
    </source>
</evidence>
<dbReference type="EMBL" id="CADEAL010001033">
    <property type="protein sequence ID" value="CAB1428225.1"/>
    <property type="molecule type" value="Genomic_DNA"/>
</dbReference>